<dbReference type="InterPro" id="IPR002816">
    <property type="entry name" value="TraB/PrgY/GumN_fam"/>
</dbReference>
<dbReference type="RefSeq" id="WP_090209133.1">
    <property type="nucleotide sequence ID" value="NZ_FOZM01000002.1"/>
</dbReference>
<evidence type="ECO:0000313" key="3">
    <source>
        <dbReference type="Proteomes" id="UP000198926"/>
    </source>
</evidence>
<protein>
    <recommendedName>
        <fullName evidence="4">TraB family protein</fullName>
    </recommendedName>
</protein>
<gene>
    <name evidence="2" type="ORF">SAMN05444714_2573</name>
</gene>
<dbReference type="STRING" id="1123755.SAMN05444714_2573"/>
<evidence type="ECO:0008006" key="4">
    <source>
        <dbReference type="Google" id="ProtNLM"/>
    </source>
</evidence>
<keyword evidence="1" id="KW-0732">Signal</keyword>
<evidence type="ECO:0000313" key="2">
    <source>
        <dbReference type="EMBL" id="SFS20303.1"/>
    </source>
</evidence>
<sequence>MFLRVCAFTISTLFAAPVAAQCLGESYFDTMSAAQRAALDAQVADMPYAEGLTYEATRGDDRLVIVGTMHIYDPRLEIIRARIIEEVRNADLVMLEATAKEEQQLQEMISRNPELIFIVDGPTLPERLDEETWQMILAAAAERNIPSFMAAKMQPWYLSLMIAIPTCAMGDMLNGAQGLDKMIAADARAAGVPRQAVEPYTTLFSLFEDAPVEEQIDMLRVNMLSPDLQRGMFVAMLDRYFAEDVGRLWEMGRIAMADLPNVSPEEGMAMFDEMEESLLKTRNRNWIPVITEATEAYDNIVVAVGAGHLIGQEGVLQLLENEGWQITRFP</sequence>
<keyword evidence="3" id="KW-1185">Reference proteome</keyword>
<dbReference type="InterPro" id="IPR047111">
    <property type="entry name" value="YbaP-like"/>
</dbReference>
<name>A0A1I6MX63_9RHOB</name>
<organism evidence="2 3">
    <name type="scientific">Yoonia litorea</name>
    <dbReference type="NCBI Taxonomy" id="1123755"/>
    <lineage>
        <taxon>Bacteria</taxon>
        <taxon>Pseudomonadati</taxon>
        <taxon>Pseudomonadota</taxon>
        <taxon>Alphaproteobacteria</taxon>
        <taxon>Rhodobacterales</taxon>
        <taxon>Paracoccaceae</taxon>
        <taxon>Yoonia</taxon>
    </lineage>
</organism>
<proteinExistence type="predicted"/>
<dbReference type="PANTHER" id="PTHR40590:SF1">
    <property type="entry name" value="CYTOPLASMIC PROTEIN"/>
    <property type="match status" value="1"/>
</dbReference>
<dbReference type="PANTHER" id="PTHR40590">
    <property type="entry name" value="CYTOPLASMIC PROTEIN-RELATED"/>
    <property type="match status" value="1"/>
</dbReference>
<accession>A0A1I6MX63</accession>
<evidence type="ECO:0000256" key="1">
    <source>
        <dbReference type="SAM" id="SignalP"/>
    </source>
</evidence>
<dbReference type="AlphaFoldDB" id="A0A1I6MX63"/>
<reference evidence="2 3" key="1">
    <citation type="submission" date="2016-10" db="EMBL/GenBank/DDBJ databases">
        <authorList>
            <person name="de Groot N.N."/>
        </authorList>
    </citation>
    <scope>NUCLEOTIDE SEQUENCE [LARGE SCALE GENOMIC DNA]</scope>
    <source>
        <strain evidence="2 3">DSM 29433</strain>
    </source>
</reference>
<dbReference type="Proteomes" id="UP000198926">
    <property type="component" value="Unassembled WGS sequence"/>
</dbReference>
<dbReference type="EMBL" id="FOZM01000002">
    <property type="protein sequence ID" value="SFS20303.1"/>
    <property type="molecule type" value="Genomic_DNA"/>
</dbReference>
<feature type="chain" id="PRO_5011539077" description="TraB family protein" evidence="1">
    <location>
        <begin position="21"/>
        <end position="330"/>
    </location>
</feature>
<feature type="signal peptide" evidence="1">
    <location>
        <begin position="1"/>
        <end position="20"/>
    </location>
</feature>
<dbReference type="CDD" id="cd14789">
    <property type="entry name" value="Tiki"/>
    <property type="match status" value="1"/>
</dbReference>
<dbReference type="OrthoDB" id="9806326at2"/>
<dbReference type="Pfam" id="PF01963">
    <property type="entry name" value="TraB_PrgY_gumN"/>
    <property type="match status" value="1"/>
</dbReference>